<accession>A0A841PLR0</accession>
<name>A0A841PLR0_9HYPH</name>
<proteinExistence type="predicted"/>
<dbReference type="Proteomes" id="UP000556329">
    <property type="component" value="Unassembled WGS sequence"/>
</dbReference>
<dbReference type="AlphaFoldDB" id="A0A841PLR0"/>
<dbReference type="RefSeq" id="WP_184874109.1">
    <property type="nucleotide sequence ID" value="NZ_JACHEF010000003.1"/>
</dbReference>
<gene>
    <name evidence="2" type="ORF">HNQ71_003776</name>
</gene>
<evidence type="ECO:0000256" key="1">
    <source>
        <dbReference type="SAM" id="MobiDB-lite"/>
    </source>
</evidence>
<comment type="caution">
    <text evidence="2">The sequence shown here is derived from an EMBL/GenBank/DDBJ whole genome shotgun (WGS) entry which is preliminary data.</text>
</comment>
<reference evidence="2 3" key="1">
    <citation type="submission" date="2020-08" db="EMBL/GenBank/DDBJ databases">
        <title>Genomic Encyclopedia of Type Strains, Phase IV (KMG-IV): sequencing the most valuable type-strain genomes for metagenomic binning, comparative biology and taxonomic classification.</title>
        <authorList>
            <person name="Goeker M."/>
        </authorList>
    </citation>
    <scope>NUCLEOTIDE SEQUENCE [LARGE SCALE GENOMIC DNA]</scope>
    <source>
        <strain evidence="2 3">DSM 100039</strain>
    </source>
</reference>
<protein>
    <submittedName>
        <fullName evidence="2">Uncharacterized protein</fullName>
    </submittedName>
</protein>
<feature type="region of interest" description="Disordered" evidence="1">
    <location>
        <begin position="1"/>
        <end position="29"/>
    </location>
</feature>
<evidence type="ECO:0000313" key="3">
    <source>
        <dbReference type="Proteomes" id="UP000556329"/>
    </source>
</evidence>
<sequence length="100" mass="10799">MIQSPEQPGLNRRHWFGDNGGIGDDNGGISDNVSKSVHFKSLPGLASRANAGKSRLPGTRDDLEIAGKLLGLGLGHSMPSRPKYRLPFDYVQETPSPCQQ</sequence>
<organism evidence="2 3">
    <name type="scientific">Mesorhizobium sangaii</name>
    <dbReference type="NCBI Taxonomy" id="505389"/>
    <lineage>
        <taxon>Bacteria</taxon>
        <taxon>Pseudomonadati</taxon>
        <taxon>Pseudomonadota</taxon>
        <taxon>Alphaproteobacteria</taxon>
        <taxon>Hyphomicrobiales</taxon>
        <taxon>Phyllobacteriaceae</taxon>
        <taxon>Mesorhizobium</taxon>
    </lineage>
</organism>
<evidence type="ECO:0000313" key="2">
    <source>
        <dbReference type="EMBL" id="MBB6411102.1"/>
    </source>
</evidence>
<keyword evidence="3" id="KW-1185">Reference proteome</keyword>
<dbReference type="EMBL" id="JACHEF010000003">
    <property type="protein sequence ID" value="MBB6411102.1"/>
    <property type="molecule type" value="Genomic_DNA"/>
</dbReference>